<evidence type="ECO:0000256" key="4">
    <source>
        <dbReference type="ARBA" id="ARBA00022630"/>
    </source>
</evidence>
<evidence type="ECO:0000256" key="9">
    <source>
        <dbReference type="RuleBase" id="RU362075"/>
    </source>
</evidence>
<reference evidence="11 12" key="1">
    <citation type="submission" date="2015-10" db="EMBL/GenBank/DDBJ databases">
        <title>Conservation of the essential genome among Caulobacter and Brevundimonas species.</title>
        <authorList>
            <person name="Scott D."/>
            <person name="Ely B."/>
        </authorList>
    </citation>
    <scope>NUCLEOTIDE SEQUENCE [LARGE SCALE GENOMIC DNA]</scope>
    <source>
        <strain evidence="11 12">CB4</strain>
    </source>
</reference>
<evidence type="ECO:0000256" key="7">
    <source>
        <dbReference type="ARBA" id="ARBA00023002"/>
    </source>
</evidence>
<sequence length="500" mass="55503">MTLPKPRAAVIGSGFGGLALAIRLQSSGFDVTVLEARDRPGGRAYVWEDEGFIFDAGPTVITDPDCLKELFTLSGRKIEDYVELLPVNPFYRLVWEDGDVFDYVNDQAELDRQIAARNPADVEGYRKFHAYSEELYQKGYVELGAVPFLDIRSMISSAPALMKLQAWRSVYDKVSSFVKDEHVRQALSFHSLLVGGSPFATSSIYALIHALERRGGVWFPRGGTGALIRGLVRLFEDLGGTIRLNAPVQKITTRDGRVTGVINHDGTVETFDTVASNADVMHTYRDLLVDDPRGKKVGKALESKRWSPSLFVIYFGLKAEHPEIRHHTICFGPRYRELIGDIYNKDVLSDDFSLYLHSPCATDPGMAPPGCSSFYVLSVVPNLETAQIDWSKEGPAYRDRILNYLEERYIPNLSRDLVTSRIFTPDDFTSELNAWQGAAFSLEPLLTQSAFFRTHNRDDVIPNLYFVGAGTHPGAGIPGVVGSAKATASLMIDDFETAKA</sequence>
<dbReference type="GO" id="GO:0016627">
    <property type="term" value="F:oxidoreductase activity, acting on the CH-CH group of donors"/>
    <property type="evidence" value="ECO:0007669"/>
    <property type="project" value="UniProtKB-ARBA"/>
</dbReference>
<dbReference type="SUPFAM" id="SSF51905">
    <property type="entry name" value="FAD/NAD(P)-binding domain"/>
    <property type="match status" value="1"/>
</dbReference>
<evidence type="ECO:0000256" key="6">
    <source>
        <dbReference type="ARBA" id="ARBA00022827"/>
    </source>
</evidence>
<dbReference type="KEGG" id="chq:AQ619_10250"/>
<evidence type="ECO:0000313" key="11">
    <source>
        <dbReference type="EMBL" id="ALL13692.1"/>
    </source>
</evidence>
<dbReference type="FunFam" id="3.50.50.60:FF:000378">
    <property type="entry name" value="Phytoene desaturase"/>
    <property type="match status" value="1"/>
</dbReference>
<dbReference type="Gene3D" id="3.50.50.60">
    <property type="entry name" value="FAD/NAD(P)-binding domain"/>
    <property type="match status" value="3"/>
</dbReference>
<feature type="domain" description="Amine oxidase" evidence="10">
    <location>
        <begin position="16"/>
        <end position="491"/>
    </location>
</feature>
<keyword evidence="4" id="KW-0285">Flavoprotein</keyword>
<keyword evidence="7 9" id="KW-0560">Oxidoreductase</keyword>
<dbReference type="PROSITE" id="PS00982">
    <property type="entry name" value="PHYTOENE_DH"/>
    <property type="match status" value="1"/>
</dbReference>
<accession>A0A0P0P0T6</accession>
<organism evidence="11 12">
    <name type="scientific">Caulobacter henricii</name>
    <dbReference type="NCBI Taxonomy" id="69395"/>
    <lineage>
        <taxon>Bacteria</taxon>
        <taxon>Pseudomonadati</taxon>
        <taxon>Pseudomonadota</taxon>
        <taxon>Alphaproteobacteria</taxon>
        <taxon>Caulobacterales</taxon>
        <taxon>Caulobacteraceae</taxon>
        <taxon>Caulobacter</taxon>
    </lineage>
</organism>
<dbReference type="PANTHER" id="PTHR43734">
    <property type="entry name" value="PHYTOENE DESATURASE"/>
    <property type="match status" value="1"/>
</dbReference>
<dbReference type="AlphaFoldDB" id="A0A0P0P0T6"/>
<evidence type="ECO:0000256" key="3">
    <source>
        <dbReference type="ARBA" id="ARBA00006046"/>
    </source>
</evidence>
<dbReference type="STRING" id="69395.AQ619_10250"/>
<dbReference type="RefSeq" id="WP_062146960.1">
    <property type="nucleotide sequence ID" value="NZ_CP013002.1"/>
</dbReference>
<keyword evidence="6" id="KW-0274">FAD</keyword>
<keyword evidence="5 9" id="KW-0125">Carotenoid biosynthesis</keyword>
<evidence type="ECO:0000313" key="12">
    <source>
        <dbReference type="Proteomes" id="UP000056905"/>
    </source>
</evidence>
<dbReference type="NCBIfam" id="TIGR02734">
    <property type="entry name" value="crtI_fam"/>
    <property type="match status" value="1"/>
</dbReference>
<gene>
    <name evidence="11" type="ORF">AQ619_10250</name>
</gene>
<evidence type="ECO:0000256" key="1">
    <source>
        <dbReference type="ARBA" id="ARBA00001974"/>
    </source>
</evidence>
<dbReference type="InterPro" id="IPR008150">
    <property type="entry name" value="Phytoene_DH_bac_CS"/>
</dbReference>
<dbReference type="PANTHER" id="PTHR43734:SF3">
    <property type="entry name" value="B-CAROTENE KETOLASE"/>
    <property type="match status" value="1"/>
</dbReference>
<protein>
    <recommendedName>
        <fullName evidence="8">Phytoene dehydrogenase</fullName>
    </recommendedName>
</protein>
<dbReference type="OrthoDB" id="9774675at2"/>
<dbReference type="InterPro" id="IPR036188">
    <property type="entry name" value="FAD/NAD-bd_sf"/>
</dbReference>
<comment type="pathway">
    <text evidence="2 9">Carotenoid biosynthesis.</text>
</comment>
<evidence type="ECO:0000256" key="2">
    <source>
        <dbReference type="ARBA" id="ARBA00004829"/>
    </source>
</evidence>
<proteinExistence type="inferred from homology"/>
<dbReference type="InterPro" id="IPR002937">
    <property type="entry name" value="Amino_oxidase"/>
</dbReference>
<dbReference type="EMBL" id="CP013002">
    <property type="protein sequence ID" value="ALL13692.1"/>
    <property type="molecule type" value="Genomic_DNA"/>
</dbReference>
<dbReference type="eggNOG" id="COG1233">
    <property type="taxonomic scope" value="Bacteria"/>
</dbReference>
<evidence type="ECO:0000256" key="8">
    <source>
        <dbReference type="ARBA" id="ARBA00031986"/>
    </source>
</evidence>
<dbReference type="InterPro" id="IPR014105">
    <property type="entry name" value="Carotenoid/retinoid_OxRdtase"/>
</dbReference>
<comment type="cofactor">
    <cofactor evidence="1">
        <name>FAD</name>
        <dbReference type="ChEBI" id="CHEBI:57692"/>
    </cofactor>
</comment>
<dbReference type="GO" id="GO:0016117">
    <property type="term" value="P:carotenoid biosynthetic process"/>
    <property type="evidence" value="ECO:0007669"/>
    <property type="project" value="UniProtKB-KW"/>
</dbReference>
<keyword evidence="12" id="KW-1185">Reference proteome</keyword>
<dbReference type="Pfam" id="PF01593">
    <property type="entry name" value="Amino_oxidase"/>
    <property type="match status" value="1"/>
</dbReference>
<evidence type="ECO:0000256" key="5">
    <source>
        <dbReference type="ARBA" id="ARBA00022746"/>
    </source>
</evidence>
<evidence type="ECO:0000259" key="10">
    <source>
        <dbReference type="Pfam" id="PF01593"/>
    </source>
</evidence>
<comment type="similarity">
    <text evidence="3 9">Belongs to the carotenoid/retinoid oxidoreductase family.</text>
</comment>
<name>A0A0P0P0T6_9CAUL</name>
<dbReference type="Proteomes" id="UP000056905">
    <property type="component" value="Chromosome"/>
</dbReference>